<reference evidence="1" key="1">
    <citation type="submission" date="2021-01" db="EMBL/GenBank/DDBJ databases">
        <title>Whole genome shotgun sequence of Actinoplanes tereljensis NBRC 105297.</title>
        <authorList>
            <person name="Komaki H."/>
            <person name="Tamura T."/>
        </authorList>
    </citation>
    <scope>NUCLEOTIDE SEQUENCE</scope>
    <source>
        <strain evidence="1">NBRC 105297</strain>
    </source>
</reference>
<gene>
    <name evidence="1" type="ORF">Ate02nite_89620</name>
</gene>
<evidence type="ECO:0000313" key="2">
    <source>
        <dbReference type="Proteomes" id="UP000623608"/>
    </source>
</evidence>
<evidence type="ECO:0000313" key="1">
    <source>
        <dbReference type="EMBL" id="GIF26232.1"/>
    </source>
</evidence>
<organism evidence="1 2">
    <name type="scientific">Paractinoplanes tereljensis</name>
    <dbReference type="NCBI Taxonomy" id="571912"/>
    <lineage>
        <taxon>Bacteria</taxon>
        <taxon>Bacillati</taxon>
        <taxon>Actinomycetota</taxon>
        <taxon>Actinomycetes</taxon>
        <taxon>Micromonosporales</taxon>
        <taxon>Micromonosporaceae</taxon>
        <taxon>Paractinoplanes</taxon>
    </lineage>
</organism>
<name>A0A919NZM7_9ACTN</name>
<dbReference type="RefSeq" id="WP_203814041.1">
    <property type="nucleotide sequence ID" value="NZ_BOMY01000059.1"/>
</dbReference>
<dbReference type="Proteomes" id="UP000623608">
    <property type="component" value="Unassembled WGS sequence"/>
</dbReference>
<accession>A0A919NZM7</accession>
<comment type="caution">
    <text evidence="1">The sequence shown here is derived from an EMBL/GenBank/DDBJ whole genome shotgun (WGS) entry which is preliminary data.</text>
</comment>
<keyword evidence="2" id="KW-1185">Reference proteome</keyword>
<sequence length="70" mass="7777">MAASDHEWRLAEKPSKRDVARSRDLLLALDADHRLNSIDEFAGNPDYLRVDNTDLSPADTAALVMAHFGL</sequence>
<dbReference type="EMBL" id="BOMY01000059">
    <property type="protein sequence ID" value="GIF26232.1"/>
    <property type="molecule type" value="Genomic_DNA"/>
</dbReference>
<proteinExistence type="predicted"/>
<protein>
    <submittedName>
        <fullName evidence="1">Uncharacterized protein</fullName>
    </submittedName>
</protein>
<dbReference type="AlphaFoldDB" id="A0A919NZM7"/>